<dbReference type="VEuPathDB" id="FungiDB:SPRG_20322"/>
<keyword evidence="1" id="KW-0472">Membrane</keyword>
<evidence type="ECO:0000256" key="1">
    <source>
        <dbReference type="SAM" id="Phobius"/>
    </source>
</evidence>
<dbReference type="OrthoDB" id="77966at2759"/>
<dbReference type="Proteomes" id="UP000030745">
    <property type="component" value="Unassembled WGS sequence"/>
</dbReference>
<evidence type="ECO:0000313" key="3">
    <source>
        <dbReference type="Proteomes" id="UP000030745"/>
    </source>
</evidence>
<sequence length="891" mass="98800">MQGRVVAVGSAKHRGTADMSDAAAQLVLHWNDLQLILERMTSKEKLIGSYEKQFAIDECKHVAELLLGSGAGSFDALQPHLLASLTDPAHHAIWHRTSYAIRRAVELHMPLGLTFLKTHLHAHVSATSSARQVPLLEVCNGIPGLDDVAPRPVAPTMPTTVMRTAGRFLLHGVLRAAVTPTTESGASIRRRHLPGRDRILPIQSIFAQPEALAHAAPGFERQRAVAPATLNHFLLQPIERLQALLVVSKIADACFGHARLARVSIPEPAAVSRDLRQSTARLATILHRAWRQSLASAPAPGSSPSLALVPPAATPHARSSTSTLLKHMATLKRGQILAPSGTTLHEIEAKRKLTLALYRDIDPFDAHSKLKALNARARKMAWFLYRGGWVADAVHWMAWTILTVTVWRLVATRHAIREASRTYRGLLAQSSGLLQRRGAVGKTHRRKRTVDAVDVTSLSDDDPSDLAVLRSEKELRYFLVVSELQGLFLDLLFIWPTENGKIGLGNFWSSLTYTAMALGLPLLFYYVLTPWVGDASLLSLLACWLGVGWVLLTLLSIVSVTTTIQGFNDTRRVDAINLTDFPACLKNYLAIVNILWDLVQLNTIPWQVWDASYVVHQIAALVTIDINLSGYFVAQFEFNAFLVKQRFAVACLVLWFFSLKAANKFKGMNWLNYVVTFLLPSALSSVLFMFLVEQYIYAMACYKLSTPDTTTYVLWSNPAIVCWTPTHWQYAMVGMCGMGLFIPLAILSHGSHQLAFPQLDLDIQTSPLFAMIGQLVKGLMIGAKTFFATNVRFYLGVSILGDVVLLVSHYRFRRACSTWHVRAAKLVVYTVSLWSAVCAMLSTYVDRDTVPLFIMYAGHAAILVLLLCVVRYRVHWLYDTPSSGKLKTRAG</sequence>
<feature type="transmembrane region" description="Helical" evidence="1">
    <location>
        <begin position="670"/>
        <end position="692"/>
    </location>
</feature>
<reference evidence="2 3" key="1">
    <citation type="journal article" date="2013" name="PLoS Genet.">
        <title>Distinctive expansion of potential virulence genes in the genome of the oomycete fish pathogen Saprolegnia parasitica.</title>
        <authorList>
            <person name="Jiang R.H."/>
            <person name="de Bruijn I."/>
            <person name="Haas B.J."/>
            <person name="Belmonte R."/>
            <person name="Lobach L."/>
            <person name="Christie J."/>
            <person name="van den Ackerveken G."/>
            <person name="Bottin A."/>
            <person name="Bulone V."/>
            <person name="Diaz-Moreno S.M."/>
            <person name="Dumas B."/>
            <person name="Fan L."/>
            <person name="Gaulin E."/>
            <person name="Govers F."/>
            <person name="Grenville-Briggs L.J."/>
            <person name="Horner N.R."/>
            <person name="Levin J.Z."/>
            <person name="Mammella M."/>
            <person name="Meijer H.J."/>
            <person name="Morris P."/>
            <person name="Nusbaum C."/>
            <person name="Oome S."/>
            <person name="Phillips A.J."/>
            <person name="van Rooyen D."/>
            <person name="Rzeszutek E."/>
            <person name="Saraiva M."/>
            <person name="Secombes C.J."/>
            <person name="Seidl M.F."/>
            <person name="Snel B."/>
            <person name="Stassen J.H."/>
            <person name="Sykes S."/>
            <person name="Tripathy S."/>
            <person name="van den Berg H."/>
            <person name="Vega-Arreguin J.C."/>
            <person name="Wawra S."/>
            <person name="Young S.K."/>
            <person name="Zeng Q."/>
            <person name="Dieguez-Uribeondo J."/>
            <person name="Russ C."/>
            <person name="Tyler B.M."/>
            <person name="van West P."/>
        </authorList>
    </citation>
    <scope>NUCLEOTIDE SEQUENCE [LARGE SCALE GENOMIC DNA]</scope>
    <source>
        <strain evidence="2 3">CBS 223.65</strain>
    </source>
</reference>
<feature type="transmembrane region" description="Helical" evidence="1">
    <location>
        <begin position="850"/>
        <end position="870"/>
    </location>
</feature>
<keyword evidence="1" id="KW-1133">Transmembrane helix</keyword>
<dbReference type="GeneID" id="24141493"/>
<feature type="transmembrane region" description="Helical" evidence="1">
    <location>
        <begin position="535"/>
        <end position="558"/>
    </location>
</feature>
<feature type="transmembrane region" description="Helical" evidence="1">
    <location>
        <begin position="507"/>
        <end position="528"/>
    </location>
</feature>
<accession>A0A067CAZ6</accession>
<feature type="transmembrane region" description="Helical" evidence="1">
    <location>
        <begin position="824"/>
        <end position="844"/>
    </location>
</feature>
<protein>
    <submittedName>
        <fullName evidence="2">Uncharacterized protein</fullName>
    </submittedName>
</protein>
<dbReference type="STRING" id="695850.A0A067CAZ6"/>
<gene>
    <name evidence="2" type="ORF">SPRG_20322</name>
</gene>
<dbReference type="EMBL" id="KK583216">
    <property type="protein sequence ID" value="KDO27658.1"/>
    <property type="molecule type" value="Genomic_DNA"/>
</dbReference>
<dbReference type="AlphaFoldDB" id="A0A067CAZ6"/>
<name>A0A067CAZ6_SAPPC</name>
<feature type="transmembrane region" description="Helical" evidence="1">
    <location>
        <begin position="793"/>
        <end position="812"/>
    </location>
</feature>
<evidence type="ECO:0000313" key="2">
    <source>
        <dbReference type="EMBL" id="KDO27658.1"/>
    </source>
</evidence>
<organism evidence="2 3">
    <name type="scientific">Saprolegnia parasitica (strain CBS 223.65)</name>
    <dbReference type="NCBI Taxonomy" id="695850"/>
    <lineage>
        <taxon>Eukaryota</taxon>
        <taxon>Sar</taxon>
        <taxon>Stramenopiles</taxon>
        <taxon>Oomycota</taxon>
        <taxon>Saprolegniomycetes</taxon>
        <taxon>Saprolegniales</taxon>
        <taxon>Saprolegniaceae</taxon>
        <taxon>Saprolegnia</taxon>
    </lineage>
</organism>
<dbReference type="KEGG" id="spar:SPRG_20322"/>
<keyword evidence="3" id="KW-1185">Reference proteome</keyword>
<keyword evidence="1" id="KW-0812">Transmembrane</keyword>
<proteinExistence type="predicted"/>
<feature type="transmembrane region" description="Helical" evidence="1">
    <location>
        <begin position="393"/>
        <end position="411"/>
    </location>
</feature>
<dbReference type="RefSeq" id="XP_012201786.1">
    <property type="nucleotide sequence ID" value="XM_012346396.1"/>
</dbReference>